<dbReference type="EMBL" id="MU250563">
    <property type="protein sequence ID" value="KAG7441158.1"/>
    <property type="molecule type" value="Genomic_DNA"/>
</dbReference>
<name>A0A9P7VIE6_9AGAR</name>
<evidence type="ECO:0000313" key="4">
    <source>
        <dbReference type="Proteomes" id="UP000812287"/>
    </source>
</evidence>
<feature type="signal peptide" evidence="1">
    <location>
        <begin position="1"/>
        <end position="22"/>
    </location>
</feature>
<dbReference type="AlphaFoldDB" id="A0A9P7VIE6"/>
<dbReference type="InterPro" id="IPR029058">
    <property type="entry name" value="AB_hydrolase_fold"/>
</dbReference>
<dbReference type="Pfam" id="PF00135">
    <property type="entry name" value="COesterase"/>
    <property type="match status" value="1"/>
</dbReference>
<dbReference type="GeneID" id="66106825"/>
<keyword evidence="1" id="KW-0732">Signal</keyword>
<evidence type="ECO:0000313" key="3">
    <source>
        <dbReference type="EMBL" id="KAG7441158.1"/>
    </source>
</evidence>
<reference evidence="3" key="1">
    <citation type="submission" date="2020-11" db="EMBL/GenBank/DDBJ databases">
        <title>Adaptations for nitrogen fixation in a non-lichenized fungal sporocarp promotes dispersal by wood-feeding termites.</title>
        <authorList>
            <consortium name="DOE Joint Genome Institute"/>
            <person name="Koch R.A."/>
            <person name="Yoon G."/>
            <person name="Arayal U."/>
            <person name="Lail K."/>
            <person name="Amirebrahimi M."/>
            <person name="Labutti K."/>
            <person name="Lipzen A."/>
            <person name="Riley R."/>
            <person name="Barry K."/>
            <person name="Henrissat B."/>
            <person name="Grigoriev I.V."/>
            <person name="Herr J.R."/>
            <person name="Aime M.C."/>
        </authorList>
    </citation>
    <scope>NUCLEOTIDE SEQUENCE</scope>
    <source>
        <strain evidence="3">MCA 3950</strain>
    </source>
</reference>
<evidence type="ECO:0000259" key="2">
    <source>
        <dbReference type="Pfam" id="PF00135"/>
    </source>
</evidence>
<evidence type="ECO:0000256" key="1">
    <source>
        <dbReference type="SAM" id="SignalP"/>
    </source>
</evidence>
<feature type="chain" id="PRO_5040339374" description="Carboxylesterase type B domain-containing protein" evidence="1">
    <location>
        <begin position="23"/>
        <end position="156"/>
    </location>
</feature>
<keyword evidence="4" id="KW-1185">Reference proteome</keyword>
<organism evidence="3 4">
    <name type="scientific">Guyanagaster necrorhizus</name>
    <dbReference type="NCBI Taxonomy" id="856835"/>
    <lineage>
        <taxon>Eukaryota</taxon>
        <taxon>Fungi</taxon>
        <taxon>Dikarya</taxon>
        <taxon>Basidiomycota</taxon>
        <taxon>Agaricomycotina</taxon>
        <taxon>Agaricomycetes</taxon>
        <taxon>Agaricomycetidae</taxon>
        <taxon>Agaricales</taxon>
        <taxon>Marasmiineae</taxon>
        <taxon>Physalacriaceae</taxon>
        <taxon>Guyanagaster</taxon>
    </lineage>
</organism>
<sequence>MIQAPTLFFSFVQLATISLLYAAHSFPVSDLGYAKCRRIWDPSLSNNGQFLWMRFAAPPTGSLKRQVPQTPNYVKSIQDTIARLPRCLQAGSGQGSTCAFPGSLDSLVESPVVVWIHGGGYDTGGGIGFFGTTALTMGTTCERSKITKSGGHPNEG</sequence>
<accession>A0A9P7VIE6</accession>
<dbReference type="OrthoDB" id="408631at2759"/>
<proteinExistence type="predicted"/>
<dbReference type="Proteomes" id="UP000812287">
    <property type="component" value="Unassembled WGS sequence"/>
</dbReference>
<feature type="domain" description="Carboxylesterase type B" evidence="2">
    <location>
        <begin position="49"/>
        <end position="126"/>
    </location>
</feature>
<dbReference type="RefSeq" id="XP_043034658.1">
    <property type="nucleotide sequence ID" value="XM_043184528.1"/>
</dbReference>
<gene>
    <name evidence="3" type="ORF">BT62DRAFT_923562</name>
</gene>
<dbReference type="SUPFAM" id="SSF53474">
    <property type="entry name" value="alpha/beta-Hydrolases"/>
    <property type="match status" value="1"/>
</dbReference>
<dbReference type="InterPro" id="IPR002018">
    <property type="entry name" value="CarbesteraseB"/>
</dbReference>
<comment type="caution">
    <text evidence="3">The sequence shown here is derived from an EMBL/GenBank/DDBJ whole genome shotgun (WGS) entry which is preliminary data.</text>
</comment>
<dbReference type="Gene3D" id="3.40.50.1820">
    <property type="entry name" value="alpha/beta hydrolase"/>
    <property type="match status" value="1"/>
</dbReference>
<protein>
    <recommendedName>
        <fullName evidence="2">Carboxylesterase type B domain-containing protein</fullName>
    </recommendedName>
</protein>